<reference evidence="1" key="1">
    <citation type="journal article" date="2011" name="PLoS Biol.">
        <title>Gene gain and loss during evolution of obligate parasitism in the white rust pathogen of Arabidopsis thaliana.</title>
        <authorList>
            <person name="Kemen E."/>
            <person name="Gardiner A."/>
            <person name="Schultz-Larsen T."/>
            <person name="Kemen A.C."/>
            <person name="Balmuth A.L."/>
            <person name="Robert-Seilaniantz A."/>
            <person name="Bailey K."/>
            <person name="Holub E."/>
            <person name="Studholme D.J."/>
            <person name="Maclean D."/>
            <person name="Jones J.D."/>
        </authorList>
    </citation>
    <scope>NUCLEOTIDE SEQUENCE</scope>
</reference>
<organism evidence="1">
    <name type="scientific">Albugo laibachii Nc14</name>
    <dbReference type="NCBI Taxonomy" id="890382"/>
    <lineage>
        <taxon>Eukaryota</taxon>
        <taxon>Sar</taxon>
        <taxon>Stramenopiles</taxon>
        <taxon>Oomycota</taxon>
        <taxon>Peronosporomycetes</taxon>
        <taxon>Albuginales</taxon>
        <taxon>Albuginaceae</taxon>
        <taxon>Albugo</taxon>
    </lineage>
</organism>
<accession>F0WZ90</accession>
<evidence type="ECO:0000313" key="1">
    <source>
        <dbReference type="EMBL" id="CCA26807.1"/>
    </source>
</evidence>
<protein>
    <submittedName>
        <fullName evidence="1">AlNc14C417G11496 protein</fullName>
    </submittedName>
</protein>
<name>F0WZ90_9STRA</name>
<sequence>MDRFDPNDVRYDYDTFEPIRTGSFDLTFAPNQVSSKDHIESENLKLHIVDGVPSYNLCASPKLKTASSFRYKNGQNGSSILRNSEMMGNLQKRALDAIPLNDLEHPLINWKLTKSVQDVKVHEISIPTPKMSEHLHFPAKALRCTNPKSTIGFRISCQVTSDVTSVMNCLSLTDSSKYNEMEGRISTGHLHAEIIKSLQTDRLPENHLSMPKAQNVNDLGPEIQVEPLPRLAVK</sequence>
<proteinExistence type="predicted"/>
<dbReference type="HOGENOM" id="CLU_1186823_0_0_1"/>
<dbReference type="AlphaFoldDB" id="F0WZ90"/>
<gene>
    <name evidence="1" type="primary">AlNc14C417G11496</name>
    <name evidence="1" type="ORF">ALNC14_129510</name>
</gene>
<dbReference type="EMBL" id="FR824460">
    <property type="protein sequence ID" value="CCA26807.1"/>
    <property type="molecule type" value="Genomic_DNA"/>
</dbReference>
<reference evidence="1" key="2">
    <citation type="submission" date="2011-02" db="EMBL/GenBank/DDBJ databases">
        <authorList>
            <person name="MacLean D."/>
        </authorList>
    </citation>
    <scope>NUCLEOTIDE SEQUENCE</scope>
</reference>